<dbReference type="AlphaFoldDB" id="A0A0G1DKN6"/>
<evidence type="ECO:0000313" key="2">
    <source>
        <dbReference type="Proteomes" id="UP000034894"/>
    </source>
</evidence>
<name>A0A0G1DKN6_9BACT</name>
<protein>
    <recommendedName>
        <fullName evidence="3">Group 1 glycosyl transferase</fullName>
    </recommendedName>
</protein>
<dbReference type="SUPFAM" id="SSF53756">
    <property type="entry name" value="UDP-Glycosyltransferase/glycogen phosphorylase"/>
    <property type="match status" value="1"/>
</dbReference>
<organism evidence="1 2">
    <name type="scientific">Candidatus Gottesmanbacteria bacterium GW2011_GWA2_43_14</name>
    <dbReference type="NCBI Taxonomy" id="1618443"/>
    <lineage>
        <taxon>Bacteria</taxon>
        <taxon>Candidatus Gottesmaniibacteriota</taxon>
    </lineage>
</organism>
<sequence>MTDYIVFTGGNYDNGIKGIEQYLPERLAASGNKVVSIEYPRFRNLLFALTDGYRRIEGSRNLIKIRSVGLPFGRKIPSINRFNHMLNWTVISKLVKIDKPSVISFTPEYSYIQHLINPRKLIYYVTDNYFSLPFWRNFHSELKRLEQRVLAISDRIITVSPVLVRYFSQNHPRVTLFRNPVDLSELIISSKNIKSKKRLASGIKKVGFIGGLYEWKIDKKLILQLLSNYPGISFVFAGIWQLNENRLTHQILSKPNFKYTGFIDNKYLGRFIYECDACIIPYKSDSWGKSAFPAKIYQFLYFGKPVVTTELPSLAYLGKRNLIYYASDYDLFIRFLGLALNEKKGDKYNSRRYEAVRNSWPVRLKKLMTIIN</sequence>
<evidence type="ECO:0000313" key="1">
    <source>
        <dbReference type="EMBL" id="KKS98430.1"/>
    </source>
</evidence>
<evidence type="ECO:0008006" key="3">
    <source>
        <dbReference type="Google" id="ProtNLM"/>
    </source>
</evidence>
<accession>A0A0G1DKN6</accession>
<dbReference type="EMBL" id="LCFP01000002">
    <property type="protein sequence ID" value="KKS98430.1"/>
    <property type="molecule type" value="Genomic_DNA"/>
</dbReference>
<dbReference type="Proteomes" id="UP000034894">
    <property type="component" value="Unassembled WGS sequence"/>
</dbReference>
<proteinExistence type="predicted"/>
<dbReference type="STRING" id="1618443.UV73_C0002G0144"/>
<gene>
    <name evidence="1" type="ORF">UV73_C0002G0144</name>
</gene>
<comment type="caution">
    <text evidence="1">The sequence shown here is derived from an EMBL/GenBank/DDBJ whole genome shotgun (WGS) entry which is preliminary data.</text>
</comment>
<dbReference type="Gene3D" id="3.40.50.11010">
    <property type="match status" value="1"/>
</dbReference>
<reference evidence="1 2" key="1">
    <citation type="journal article" date="2015" name="Nature">
        <title>rRNA introns, odd ribosomes, and small enigmatic genomes across a large radiation of phyla.</title>
        <authorList>
            <person name="Brown C.T."/>
            <person name="Hug L.A."/>
            <person name="Thomas B.C."/>
            <person name="Sharon I."/>
            <person name="Castelle C.J."/>
            <person name="Singh A."/>
            <person name="Wilkins M.J."/>
            <person name="Williams K.H."/>
            <person name="Banfield J.F."/>
        </authorList>
    </citation>
    <scope>NUCLEOTIDE SEQUENCE [LARGE SCALE GENOMIC DNA]</scope>
</reference>
<dbReference type="Gene3D" id="3.40.50.2000">
    <property type="entry name" value="Glycogen Phosphorylase B"/>
    <property type="match status" value="1"/>
</dbReference>
<dbReference type="Pfam" id="PF13692">
    <property type="entry name" value="Glyco_trans_1_4"/>
    <property type="match status" value="1"/>
</dbReference>